<dbReference type="InterPro" id="IPR003423">
    <property type="entry name" value="OMP_efflux"/>
</dbReference>
<evidence type="ECO:0000256" key="3">
    <source>
        <dbReference type="ARBA" id="ARBA00022448"/>
    </source>
</evidence>
<sequence length="514" mass="57772">MNDQNLARGWRGVVLCCGFSAILLAGCAAEPVAIDRQTMSNDLIQDRLFAQKDVPPLSGPLSLEEAIARAIKFNLDHRVTLMEQAVARGEFDLSRYDMLPRLLADAGYSIRSEPRLTRSVNAVTGEELESDPTISADQSSWDFSSELSWSLLDFGASFYDSQQNANRLLIAKERRRRAMHLLIMDVQTAYWRAASAQALEPEVEATIQVTRAAIQDTRLAQQGNAQGPMEHLRHERALLRTLRDMKQVQQELVASRVELSNLINAPVDQPLDLDPPMSLENRPRVLEEPMEVLERVALYNNADLKEQFYGLEIARLETRTALLDLMPDLSFSWGPRYTTDSFSLNNQWNEGALSVGYNLFSLLNIRNVRNHAEAREKLAHMRRVALQMTVVAQVHMAALHSRNALSRLDIAEELQHVEQEIEFRMVNQHKAGTISDVELVGAQAEAIMADLLRYQALAGFHSSMGRLQASLGLEPDISSIQAASLDEIEREVGITLKNWYVSDSWAPRAFQLDG</sequence>
<keyword evidence="7" id="KW-0998">Cell outer membrane</keyword>
<evidence type="ECO:0000256" key="6">
    <source>
        <dbReference type="ARBA" id="ARBA00023136"/>
    </source>
</evidence>
<keyword evidence="10" id="KW-1185">Reference proteome</keyword>
<dbReference type="InterPro" id="IPR051906">
    <property type="entry name" value="TolC-like"/>
</dbReference>
<dbReference type="PANTHER" id="PTHR30026">
    <property type="entry name" value="OUTER MEMBRANE PROTEIN TOLC"/>
    <property type="match status" value="1"/>
</dbReference>
<dbReference type="GO" id="GO:0015562">
    <property type="term" value="F:efflux transmembrane transporter activity"/>
    <property type="evidence" value="ECO:0007669"/>
    <property type="project" value="InterPro"/>
</dbReference>
<feature type="signal peptide" evidence="8">
    <location>
        <begin position="1"/>
        <end position="25"/>
    </location>
</feature>
<protein>
    <submittedName>
        <fullName evidence="9">Transporter</fullName>
    </submittedName>
</protein>
<proteinExistence type="inferred from homology"/>
<dbReference type="Gene3D" id="1.20.1600.10">
    <property type="entry name" value="Outer membrane efflux proteins (OEP)"/>
    <property type="match status" value="1"/>
</dbReference>
<evidence type="ECO:0000256" key="8">
    <source>
        <dbReference type="SAM" id="SignalP"/>
    </source>
</evidence>
<keyword evidence="6" id="KW-0472">Membrane</keyword>
<dbReference type="OrthoDB" id="9764652at2"/>
<dbReference type="PANTHER" id="PTHR30026:SF20">
    <property type="entry name" value="OUTER MEMBRANE PROTEIN TOLC"/>
    <property type="match status" value="1"/>
</dbReference>
<dbReference type="GO" id="GO:0009279">
    <property type="term" value="C:cell outer membrane"/>
    <property type="evidence" value="ECO:0007669"/>
    <property type="project" value="UniProtKB-SubCell"/>
</dbReference>
<accession>A0A2V1P2V4</accession>
<dbReference type="GO" id="GO:1990281">
    <property type="term" value="C:efflux pump complex"/>
    <property type="evidence" value="ECO:0007669"/>
    <property type="project" value="TreeGrafter"/>
</dbReference>
<evidence type="ECO:0000256" key="5">
    <source>
        <dbReference type="ARBA" id="ARBA00022692"/>
    </source>
</evidence>
<evidence type="ECO:0000256" key="2">
    <source>
        <dbReference type="ARBA" id="ARBA00007613"/>
    </source>
</evidence>
<dbReference type="Pfam" id="PF02321">
    <property type="entry name" value="OEP"/>
    <property type="match status" value="2"/>
</dbReference>
<keyword evidence="4" id="KW-1134">Transmembrane beta strand</keyword>
<evidence type="ECO:0000256" key="7">
    <source>
        <dbReference type="ARBA" id="ARBA00023237"/>
    </source>
</evidence>
<name>A0A2V1P2V4_9RHOB</name>
<evidence type="ECO:0000256" key="4">
    <source>
        <dbReference type="ARBA" id="ARBA00022452"/>
    </source>
</evidence>
<organism evidence="9 10">
    <name type="scientific">Salibaculum griseiflavum</name>
    <dbReference type="NCBI Taxonomy" id="1914409"/>
    <lineage>
        <taxon>Bacteria</taxon>
        <taxon>Pseudomonadati</taxon>
        <taxon>Pseudomonadota</taxon>
        <taxon>Alphaproteobacteria</taxon>
        <taxon>Rhodobacterales</taxon>
        <taxon>Roseobacteraceae</taxon>
        <taxon>Salibaculum</taxon>
    </lineage>
</organism>
<dbReference type="AlphaFoldDB" id="A0A2V1P2V4"/>
<gene>
    <name evidence="9" type="ORF">DFK10_15355</name>
</gene>
<feature type="chain" id="PRO_5016156122" evidence="8">
    <location>
        <begin position="26"/>
        <end position="514"/>
    </location>
</feature>
<dbReference type="EMBL" id="QETF01000024">
    <property type="protein sequence ID" value="PWG15737.1"/>
    <property type="molecule type" value="Genomic_DNA"/>
</dbReference>
<keyword evidence="3" id="KW-0813">Transport</keyword>
<reference evidence="10" key="1">
    <citation type="submission" date="2018-05" db="EMBL/GenBank/DDBJ databases">
        <authorList>
            <person name="Du Z."/>
            <person name="Wang X."/>
        </authorList>
    </citation>
    <scope>NUCLEOTIDE SEQUENCE [LARGE SCALE GENOMIC DNA]</scope>
    <source>
        <strain evidence="10">WDS4C29</strain>
    </source>
</reference>
<keyword evidence="8" id="KW-0732">Signal</keyword>
<evidence type="ECO:0000256" key="1">
    <source>
        <dbReference type="ARBA" id="ARBA00004442"/>
    </source>
</evidence>
<evidence type="ECO:0000313" key="9">
    <source>
        <dbReference type="EMBL" id="PWG15737.1"/>
    </source>
</evidence>
<dbReference type="Proteomes" id="UP000245293">
    <property type="component" value="Unassembled WGS sequence"/>
</dbReference>
<keyword evidence="5" id="KW-0812">Transmembrane</keyword>
<comment type="caution">
    <text evidence="9">The sequence shown here is derived from an EMBL/GenBank/DDBJ whole genome shotgun (WGS) entry which is preliminary data.</text>
</comment>
<dbReference type="SUPFAM" id="SSF56954">
    <property type="entry name" value="Outer membrane efflux proteins (OEP)"/>
    <property type="match status" value="1"/>
</dbReference>
<dbReference type="RefSeq" id="WP_109389919.1">
    <property type="nucleotide sequence ID" value="NZ_QETF01000024.1"/>
</dbReference>
<comment type="subcellular location">
    <subcellularLocation>
        <location evidence="1">Cell outer membrane</location>
    </subcellularLocation>
</comment>
<comment type="similarity">
    <text evidence="2">Belongs to the outer membrane factor (OMF) (TC 1.B.17) family.</text>
</comment>
<dbReference type="GO" id="GO:0015288">
    <property type="term" value="F:porin activity"/>
    <property type="evidence" value="ECO:0007669"/>
    <property type="project" value="TreeGrafter"/>
</dbReference>
<evidence type="ECO:0000313" key="10">
    <source>
        <dbReference type="Proteomes" id="UP000245293"/>
    </source>
</evidence>